<keyword evidence="3" id="KW-0233">DNA recombination</keyword>
<evidence type="ECO:0000256" key="2">
    <source>
        <dbReference type="ARBA" id="ARBA00023125"/>
    </source>
</evidence>
<evidence type="ECO:0000256" key="4">
    <source>
        <dbReference type="PROSITE-ProRule" id="PRU10137"/>
    </source>
</evidence>
<evidence type="ECO:0000256" key="3">
    <source>
        <dbReference type="ARBA" id="ARBA00023172"/>
    </source>
</evidence>
<proteinExistence type="predicted"/>
<dbReference type="SUPFAM" id="SSF53041">
    <property type="entry name" value="Resolvase-like"/>
    <property type="match status" value="1"/>
</dbReference>
<dbReference type="CDD" id="cd03768">
    <property type="entry name" value="SR_ResInv"/>
    <property type="match status" value="1"/>
</dbReference>
<dbReference type="InterPro" id="IPR006119">
    <property type="entry name" value="Resolv_N"/>
</dbReference>
<dbReference type="PANTHER" id="PTHR30461:SF2">
    <property type="entry name" value="SERINE RECOMBINASE PINE-RELATED"/>
    <property type="match status" value="1"/>
</dbReference>
<evidence type="ECO:0000259" key="5">
    <source>
        <dbReference type="PROSITE" id="PS51736"/>
    </source>
</evidence>
<feature type="active site" description="O-(5'-phospho-DNA)-serine intermediate" evidence="4">
    <location>
        <position position="11"/>
    </location>
</feature>
<dbReference type="Pfam" id="PF00239">
    <property type="entry name" value="Resolvase"/>
    <property type="match status" value="1"/>
</dbReference>
<dbReference type="RefSeq" id="WP_379797376.1">
    <property type="nucleotide sequence ID" value="NZ_JBHSFY010000005.1"/>
</dbReference>
<accession>A0ABV8ZCI4</accession>
<comment type="caution">
    <text evidence="6">The sequence shown here is derived from an EMBL/GenBank/DDBJ whole genome shotgun (WGS) entry which is preliminary data.</text>
</comment>
<name>A0ABV8ZCI4_9FLAO</name>
<keyword evidence="2" id="KW-0238">DNA-binding</keyword>
<sequence length="225" mass="25041">MKNYVAYLRVSTSKQSIGLDAQKKIIDNYINEKDIILETFVEKESGRNNNRVALNKAIDYCKDNNAVLLIAKLDRLSRNVAFISALMESKLDFVACDIPIVDKFTIHLYAAFAELEADKIKNRTKDALNIIKANIERDGFHISKAGNRICKLGNNNITADKRKLAVDAIKTKASANENNIKAKAFANALSKSGHNLTQITAMLNDNGFRAARGGKFHLKTVSRLL</sequence>
<dbReference type="InterPro" id="IPR036162">
    <property type="entry name" value="Resolvase-like_N_sf"/>
</dbReference>
<dbReference type="InterPro" id="IPR050639">
    <property type="entry name" value="SSR_resolvase"/>
</dbReference>
<dbReference type="EMBL" id="JBHSFY010000005">
    <property type="protein sequence ID" value="MFC4477403.1"/>
    <property type="molecule type" value="Genomic_DNA"/>
</dbReference>
<protein>
    <submittedName>
        <fullName evidence="6">Recombinase family protein</fullName>
    </submittedName>
</protein>
<gene>
    <name evidence="6" type="ORF">ACFO3N_10055</name>
</gene>
<feature type="domain" description="Resolvase/invertase-type recombinase catalytic" evidence="5">
    <location>
        <begin position="3"/>
        <end position="135"/>
    </location>
</feature>
<keyword evidence="7" id="KW-1185">Reference proteome</keyword>
<reference evidence="7" key="1">
    <citation type="journal article" date="2019" name="Int. J. Syst. Evol. Microbiol.">
        <title>The Global Catalogue of Microorganisms (GCM) 10K type strain sequencing project: providing services to taxonomists for standard genome sequencing and annotation.</title>
        <authorList>
            <consortium name="The Broad Institute Genomics Platform"/>
            <consortium name="The Broad Institute Genome Sequencing Center for Infectious Disease"/>
            <person name="Wu L."/>
            <person name="Ma J."/>
        </authorList>
    </citation>
    <scope>NUCLEOTIDE SEQUENCE [LARGE SCALE GENOMIC DNA]</scope>
    <source>
        <strain evidence="7">NBRC 103627</strain>
    </source>
</reference>
<dbReference type="Gene3D" id="3.40.50.1390">
    <property type="entry name" value="Resolvase, N-terminal catalytic domain"/>
    <property type="match status" value="1"/>
</dbReference>
<dbReference type="PROSITE" id="PS51736">
    <property type="entry name" value="RECOMBINASES_3"/>
    <property type="match status" value="1"/>
</dbReference>
<dbReference type="InterPro" id="IPR006118">
    <property type="entry name" value="Recombinase_CS"/>
</dbReference>
<keyword evidence="1" id="KW-0229">DNA integration</keyword>
<evidence type="ECO:0000313" key="6">
    <source>
        <dbReference type="EMBL" id="MFC4477403.1"/>
    </source>
</evidence>
<dbReference type="PANTHER" id="PTHR30461">
    <property type="entry name" value="DNA-INVERTASE FROM LAMBDOID PROPHAGE"/>
    <property type="match status" value="1"/>
</dbReference>
<dbReference type="Proteomes" id="UP001596003">
    <property type="component" value="Unassembled WGS sequence"/>
</dbReference>
<evidence type="ECO:0000313" key="7">
    <source>
        <dbReference type="Proteomes" id="UP001596003"/>
    </source>
</evidence>
<evidence type="ECO:0000256" key="1">
    <source>
        <dbReference type="ARBA" id="ARBA00022908"/>
    </source>
</evidence>
<dbReference type="PROSITE" id="PS00397">
    <property type="entry name" value="RECOMBINASES_1"/>
    <property type="match status" value="1"/>
</dbReference>
<dbReference type="SMART" id="SM00857">
    <property type="entry name" value="Resolvase"/>
    <property type="match status" value="1"/>
</dbReference>
<organism evidence="6 7">
    <name type="scientific">Flavobacterium chungangensis</name>
    <dbReference type="NCBI Taxonomy" id="2708132"/>
    <lineage>
        <taxon>Bacteria</taxon>
        <taxon>Pseudomonadati</taxon>
        <taxon>Bacteroidota</taxon>
        <taxon>Flavobacteriia</taxon>
        <taxon>Flavobacteriales</taxon>
        <taxon>Flavobacteriaceae</taxon>
        <taxon>Flavobacterium</taxon>
    </lineage>
</organism>